<dbReference type="Pfam" id="PF03724">
    <property type="entry name" value="META"/>
    <property type="match status" value="1"/>
</dbReference>
<keyword evidence="1" id="KW-0732">Signal</keyword>
<dbReference type="PANTHER" id="PTHR35535:SF2">
    <property type="entry name" value="DUF306 DOMAIN-CONTAINING PROTEIN"/>
    <property type="match status" value="1"/>
</dbReference>
<dbReference type="InterPro" id="IPR005184">
    <property type="entry name" value="DUF306_Meta_HslJ"/>
</dbReference>
<dbReference type="InterPro" id="IPR053147">
    <property type="entry name" value="Hsp_HslJ-like"/>
</dbReference>
<comment type="caution">
    <text evidence="3">The sequence shown here is derived from an EMBL/GenBank/DDBJ whole genome shotgun (WGS) entry which is preliminary data.</text>
</comment>
<feature type="chain" id="PRO_5046240511" evidence="1">
    <location>
        <begin position="29"/>
        <end position="152"/>
    </location>
</feature>
<name>A0ABV5VIH3_9ACTN</name>
<accession>A0ABV5VIH3</accession>
<gene>
    <name evidence="3" type="ORF">ACFFRO_21260</name>
</gene>
<sequence>MDRQRHPRRPLAAAVLVPLLAACADVRAGPAGSDTVGPEPQLAGTDWRITRLSTPDRTERPGSTTHLRIDREAGTVAGRLGCNRFAAAATVSDGHITLGSPTTTRMMCDASLMRTERMLLDVFESAPKYRIRPGTLTLTCANGTIIEAVPWQ</sequence>
<proteinExistence type="predicted"/>
<evidence type="ECO:0000259" key="2">
    <source>
        <dbReference type="Pfam" id="PF03724"/>
    </source>
</evidence>
<reference evidence="3 4" key="1">
    <citation type="submission" date="2024-09" db="EMBL/GenBank/DDBJ databases">
        <authorList>
            <person name="Sun Q."/>
            <person name="Mori K."/>
        </authorList>
    </citation>
    <scope>NUCLEOTIDE SEQUENCE [LARGE SCALE GENOMIC DNA]</scope>
    <source>
        <strain evidence="3 4">JCM 10918</strain>
    </source>
</reference>
<keyword evidence="4" id="KW-1185">Reference proteome</keyword>
<dbReference type="Gene3D" id="2.40.128.270">
    <property type="match status" value="1"/>
</dbReference>
<dbReference type="PROSITE" id="PS51257">
    <property type="entry name" value="PROKAR_LIPOPROTEIN"/>
    <property type="match status" value="1"/>
</dbReference>
<dbReference type="RefSeq" id="WP_356760969.1">
    <property type="nucleotide sequence ID" value="NZ_JBHMAR010000031.1"/>
</dbReference>
<feature type="domain" description="DUF306" evidence="2">
    <location>
        <begin position="40"/>
        <end position="143"/>
    </location>
</feature>
<dbReference type="PANTHER" id="PTHR35535">
    <property type="entry name" value="HEAT SHOCK PROTEIN HSLJ"/>
    <property type="match status" value="1"/>
</dbReference>
<dbReference type="Proteomes" id="UP001589703">
    <property type="component" value="Unassembled WGS sequence"/>
</dbReference>
<protein>
    <submittedName>
        <fullName evidence="3">META domain-containing protein</fullName>
    </submittedName>
</protein>
<evidence type="ECO:0000313" key="4">
    <source>
        <dbReference type="Proteomes" id="UP001589703"/>
    </source>
</evidence>
<dbReference type="InterPro" id="IPR038670">
    <property type="entry name" value="HslJ-like_sf"/>
</dbReference>
<evidence type="ECO:0000256" key="1">
    <source>
        <dbReference type="SAM" id="SignalP"/>
    </source>
</evidence>
<organism evidence="3 4">
    <name type="scientific">Streptomyces thermocoprophilus</name>
    <dbReference type="NCBI Taxonomy" id="78356"/>
    <lineage>
        <taxon>Bacteria</taxon>
        <taxon>Bacillati</taxon>
        <taxon>Actinomycetota</taxon>
        <taxon>Actinomycetes</taxon>
        <taxon>Kitasatosporales</taxon>
        <taxon>Streptomycetaceae</taxon>
        <taxon>Streptomyces</taxon>
    </lineage>
</organism>
<dbReference type="EMBL" id="JBHMAR010000031">
    <property type="protein sequence ID" value="MFB9737631.1"/>
    <property type="molecule type" value="Genomic_DNA"/>
</dbReference>
<feature type="signal peptide" evidence="1">
    <location>
        <begin position="1"/>
        <end position="28"/>
    </location>
</feature>
<evidence type="ECO:0000313" key="3">
    <source>
        <dbReference type="EMBL" id="MFB9737631.1"/>
    </source>
</evidence>